<dbReference type="HOGENOM" id="CLU_067862_2_1_1"/>
<keyword evidence="2" id="KW-1133">Transmembrane helix</keyword>
<protein>
    <recommendedName>
        <fullName evidence="5">DUF4112 domain-containing protein</fullName>
    </recommendedName>
</protein>
<keyword evidence="2" id="KW-0812">Transmembrane</keyword>
<dbReference type="Pfam" id="PF13430">
    <property type="entry name" value="DUF4112"/>
    <property type="match status" value="1"/>
</dbReference>
<evidence type="ECO:0000256" key="1">
    <source>
        <dbReference type="SAM" id="MobiDB-lite"/>
    </source>
</evidence>
<accession>S8EN38</accession>
<evidence type="ECO:0000313" key="3">
    <source>
        <dbReference type="EMBL" id="EPT05598.1"/>
    </source>
</evidence>
<dbReference type="OrthoDB" id="2103474at2759"/>
<feature type="transmembrane region" description="Helical" evidence="2">
    <location>
        <begin position="77"/>
        <end position="100"/>
    </location>
</feature>
<feature type="region of interest" description="Disordered" evidence="1">
    <location>
        <begin position="172"/>
        <end position="239"/>
    </location>
</feature>
<dbReference type="PANTHER" id="PTHR35519">
    <property type="entry name" value="MEMBRANE PROTEINS"/>
    <property type="match status" value="1"/>
</dbReference>
<name>S8EN38_FOMSC</name>
<dbReference type="EMBL" id="KE504123">
    <property type="protein sequence ID" value="EPT05598.1"/>
    <property type="molecule type" value="Genomic_DNA"/>
</dbReference>
<proteinExistence type="predicted"/>
<gene>
    <name evidence="3" type="ORF">FOMPIDRAFT_1111269</name>
</gene>
<dbReference type="InParanoid" id="S8EN38"/>
<feature type="transmembrane region" description="Helical" evidence="2">
    <location>
        <begin position="120"/>
        <end position="143"/>
    </location>
</feature>
<evidence type="ECO:0000256" key="2">
    <source>
        <dbReference type="SAM" id="Phobius"/>
    </source>
</evidence>
<dbReference type="eggNOG" id="ENOG502S45T">
    <property type="taxonomic scope" value="Eukaryota"/>
</dbReference>
<feature type="compositionally biased region" description="Polar residues" evidence="1">
    <location>
        <begin position="173"/>
        <end position="189"/>
    </location>
</feature>
<dbReference type="STRING" id="743788.S8EN38"/>
<dbReference type="InterPro" id="IPR025187">
    <property type="entry name" value="DUF4112"/>
</dbReference>
<evidence type="ECO:0008006" key="5">
    <source>
        <dbReference type="Google" id="ProtNLM"/>
    </source>
</evidence>
<keyword evidence="4" id="KW-1185">Reference proteome</keyword>
<reference evidence="3 4" key="1">
    <citation type="journal article" date="2012" name="Science">
        <title>The Paleozoic origin of enzymatic lignin decomposition reconstructed from 31 fungal genomes.</title>
        <authorList>
            <person name="Floudas D."/>
            <person name="Binder M."/>
            <person name="Riley R."/>
            <person name="Barry K."/>
            <person name="Blanchette R.A."/>
            <person name="Henrissat B."/>
            <person name="Martinez A.T."/>
            <person name="Otillar R."/>
            <person name="Spatafora J.W."/>
            <person name="Yadav J.S."/>
            <person name="Aerts A."/>
            <person name="Benoit I."/>
            <person name="Boyd A."/>
            <person name="Carlson A."/>
            <person name="Copeland A."/>
            <person name="Coutinho P.M."/>
            <person name="de Vries R.P."/>
            <person name="Ferreira P."/>
            <person name="Findley K."/>
            <person name="Foster B."/>
            <person name="Gaskell J."/>
            <person name="Glotzer D."/>
            <person name="Gorecki P."/>
            <person name="Heitman J."/>
            <person name="Hesse C."/>
            <person name="Hori C."/>
            <person name="Igarashi K."/>
            <person name="Jurgens J.A."/>
            <person name="Kallen N."/>
            <person name="Kersten P."/>
            <person name="Kohler A."/>
            <person name="Kuees U."/>
            <person name="Kumar T.K.A."/>
            <person name="Kuo A."/>
            <person name="LaButti K."/>
            <person name="Larrondo L.F."/>
            <person name="Lindquist E."/>
            <person name="Ling A."/>
            <person name="Lombard V."/>
            <person name="Lucas S."/>
            <person name="Lundell T."/>
            <person name="Martin R."/>
            <person name="McLaughlin D.J."/>
            <person name="Morgenstern I."/>
            <person name="Morin E."/>
            <person name="Murat C."/>
            <person name="Nagy L.G."/>
            <person name="Nolan M."/>
            <person name="Ohm R.A."/>
            <person name="Patyshakuliyeva A."/>
            <person name="Rokas A."/>
            <person name="Ruiz-Duenas F.J."/>
            <person name="Sabat G."/>
            <person name="Salamov A."/>
            <person name="Samejima M."/>
            <person name="Schmutz J."/>
            <person name="Slot J.C."/>
            <person name="St John F."/>
            <person name="Stenlid J."/>
            <person name="Sun H."/>
            <person name="Sun S."/>
            <person name="Syed K."/>
            <person name="Tsang A."/>
            <person name="Wiebenga A."/>
            <person name="Young D."/>
            <person name="Pisabarro A."/>
            <person name="Eastwood D.C."/>
            <person name="Martin F."/>
            <person name="Cullen D."/>
            <person name="Grigoriev I.V."/>
            <person name="Hibbett D.S."/>
        </authorList>
    </citation>
    <scope>NUCLEOTIDE SEQUENCE</scope>
    <source>
        <strain evidence="4">FP-58527</strain>
    </source>
</reference>
<keyword evidence="2" id="KW-0472">Membrane</keyword>
<evidence type="ECO:0000313" key="4">
    <source>
        <dbReference type="Proteomes" id="UP000015241"/>
    </source>
</evidence>
<dbReference type="Proteomes" id="UP000015241">
    <property type="component" value="Unassembled WGS sequence"/>
</dbReference>
<organism evidence="3 4">
    <name type="scientific">Fomitopsis schrenkii</name>
    <name type="common">Brown rot fungus</name>
    <dbReference type="NCBI Taxonomy" id="2126942"/>
    <lineage>
        <taxon>Eukaryota</taxon>
        <taxon>Fungi</taxon>
        <taxon>Dikarya</taxon>
        <taxon>Basidiomycota</taxon>
        <taxon>Agaricomycotina</taxon>
        <taxon>Agaricomycetes</taxon>
        <taxon>Polyporales</taxon>
        <taxon>Fomitopsis</taxon>
    </lineage>
</organism>
<sequence>MDTFILGQGRKVLAQHIQGLEPPDPLYETYTDSRGRQKRRKRELPPGLTPRDKKILKSVNKRAHYLDKGFRILGMRFGWTFVIGIIPGAGDVADVCLNYFLVVRKAKQADIPEHIYHRMLANNLISATIGFVPIVGDVMLAVYKANSRNAALLETFLRERAAEVQKELEQAHQAAQQITDAQGVAQEQTRPAPKKDGSWWSRRRKSAIGKSTGAGAKGEPPVHHPSGSGDSRFVEAVSS</sequence>
<dbReference type="AlphaFoldDB" id="S8EN38"/>
<dbReference type="PANTHER" id="PTHR35519:SF2">
    <property type="entry name" value="PH DOMAIN PROTEIN"/>
    <property type="match status" value="1"/>
</dbReference>
<feature type="region of interest" description="Disordered" evidence="1">
    <location>
        <begin position="28"/>
        <end position="47"/>
    </location>
</feature>